<dbReference type="Proteomes" id="UP001162131">
    <property type="component" value="Unassembled WGS sequence"/>
</dbReference>
<sequence length="511" mass="58660">MVNSLLSTLSVLQVSISKNDYNHSSLMSLIENAATEAIPENPSKVAVDLSFLEEIANLVSKLSSEDLILHDYLAVIESGIHKFVRYWKGVSDLQNDLVSIKEILVRNSKTINSQMKRVARILKDYRDRCRVSFLEYLKFLDLELRRILKPLVPTSTVVEQVKFPLINDNASLRSSVAVSQPESARESIPHQSPREDLETLNTQNTSEHTIEKLNNHVHMLVSTLERVAKDLIQVVAESDRQYYELLNKIEVYSRPPTPLAAPLPEYFCFDTEDSNQNLRPEKQIFPKKTKAKWRERLKLLYKNKEIDENVYTKLLKKINLFDDNDAKVDLEELFKDTDLSMDVREDAAFCLVNTSKIPQQDVSIADLMLIEEDARRSISNERIPENLKPEPPKEPKPKNRPAHKLEKQITEVKQKPTNPVFSELSPHRAEKPSPVSKASQIRRSVPATKPYSKFIAQKQHESSFSSDRKDVRVRSITPVDKPKFRFGRKRRTKTPSGSIPYSHLNSFSAIH</sequence>
<reference evidence="2" key="1">
    <citation type="submission" date="2021-09" db="EMBL/GenBank/DDBJ databases">
        <authorList>
            <consortium name="AG Swart"/>
            <person name="Singh M."/>
            <person name="Singh A."/>
            <person name="Seah K."/>
            <person name="Emmerich C."/>
        </authorList>
    </citation>
    <scope>NUCLEOTIDE SEQUENCE</scope>
    <source>
        <strain evidence="2">ATCC30299</strain>
    </source>
</reference>
<feature type="compositionally biased region" description="Basic and acidic residues" evidence="1">
    <location>
        <begin position="458"/>
        <end position="473"/>
    </location>
</feature>
<comment type="caution">
    <text evidence="2">The sequence shown here is derived from an EMBL/GenBank/DDBJ whole genome shotgun (WGS) entry which is preliminary data.</text>
</comment>
<proteinExistence type="predicted"/>
<evidence type="ECO:0000313" key="2">
    <source>
        <dbReference type="EMBL" id="CAG9323171.1"/>
    </source>
</evidence>
<accession>A0AAU9JB34</accession>
<feature type="compositionally biased region" description="Basic residues" evidence="1">
    <location>
        <begin position="484"/>
        <end position="493"/>
    </location>
</feature>
<keyword evidence="3" id="KW-1185">Reference proteome</keyword>
<name>A0AAU9JB34_9CILI</name>
<feature type="region of interest" description="Disordered" evidence="1">
    <location>
        <begin position="379"/>
        <end position="511"/>
    </location>
</feature>
<protein>
    <submittedName>
        <fullName evidence="2">Uncharacterized protein</fullName>
    </submittedName>
</protein>
<evidence type="ECO:0000313" key="3">
    <source>
        <dbReference type="Proteomes" id="UP001162131"/>
    </source>
</evidence>
<feature type="compositionally biased region" description="Basic and acidic residues" evidence="1">
    <location>
        <begin position="379"/>
        <end position="414"/>
    </location>
</feature>
<feature type="compositionally biased region" description="Polar residues" evidence="1">
    <location>
        <begin position="496"/>
        <end position="511"/>
    </location>
</feature>
<organism evidence="2 3">
    <name type="scientific">Blepharisma stoltei</name>
    <dbReference type="NCBI Taxonomy" id="1481888"/>
    <lineage>
        <taxon>Eukaryota</taxon>
        <taxon>Sar</taxon>
        <taxon>Alveolata</taxon>
        <taxon>Ciliophora</taxon>
        <taxon>Postciliodesmatophora</taxon>
        <taxon>Heterotrichea</taxon>
        <taxon>Heterotrichida</taxon>
        <taxon>Blepharismidae</taxon>
        <taxon>Blepharisma</taxon>
    </lineage>
</organism>
<evidence type="ECO:0000256" key="1">
    <source>
        <dbReference type="SAM" id="MobiDB-lite"/>
    </source>
</evidence>
<dbReference type="AlphaFoldDB" id="A0AAU9JB34"/>
<dbReference type="EMBL" id="CAJZBQ010000033">
    <property type="protein sequence ID" value="CAG9323171.1"/>
    <property type="molecule type" value="Genomic_DNA"/>
</dbReference>
<gene>
    <name evidence="2" type="ORF">BSTOLATCC_MIC33073</name>
</gene>